<dbReference type="HAMAP" id="MF_00340">
    <property type="entry name" value="Ribosomal_bL32"/>
    <property type="match status" value="1"/>
</dbReference>
<dbReference type="SUPFAM" id="SSF57829">
    <property type="entry name" value="Zn-binding ribosomal proteins"/>
    <property type="match status" value="1"/>
</dbReference>
<evidence type="ECO:0000313" key="6">
    <source>
        <dbReference type="EMBL" id="MAH63675.1"/>
    </source>
</evidence>
<reference evidence="7" key="1">
    <citation type="submission" date="2017-09" db="EMBL/GenBank/DDBJ databases">
        <title>The Reconstruction of 2,631 Draft Metagenome-Assembled Genomes from the Global Oceans.</title>
        <authorList>
            <person name="Tully B.J."/>
            <person name="Graham E.D."/>
            <person name="Heidelberg J.F."/>
        </authorList>
    </citation>
    <scope>NUCLEOTIDE SEQUENCE [LARGE SCALE GENOMIC DNA]</scope>
</reference>
<comment type="caution">
    <text evidence="6">The sequence shown here is derived from an EMBL/GenBank/DDBJ whole genome shotgun (WGS) entry which is preliminary data.</text>
</comment>
<dbReference type="GO" id="GO:0003735">
    <property type="term" value="F:structural constituent of ribosome"/>
    <property type="evidence" value="ECO:0007669"/>
    <property type="project" value="InterPro"/>
</dbReference>
<protein>
    <recommendedName>
        <fullName evidence="4 5">Large ribosomal subunit protein bL32</fullName>
    </recommendedName>
</protein>
<dbReference type="GO" id="GO:0006412">
    <property type="term" value="P:translation"/>
    <property type="evidence" value="ECO:0007669"/>
    <property type="project" value="UniProtKB-UniRule"/>
</dbReference>
<dbReference type="PANTHER" id="PTHR35534:SF1">
    <property type="entry name" value="LARGE RIBOSOMAL SUBUNIT PROTEIN BL32"/>
    <property type="match status" value="1"/>
</dbReference>
<evidence type="ECO:0000313" key="7">
    <source>
        <dbReference type="Proteomes" id="UP000226525"/>
    </source>
</evidence>
<keyword evidence="3 5" id="KW-0687">Ribonucleoprotein</keyword>
<sequence>MAVPKRKISRSRRNNRRGHVNVTVPALSSCTNCGEMTRPHRVCQHCGYFKGVQIMEVKQQF</sequence>
<dbReference type="InterPro" id="IPR011332">
    <property type="entry name" value="Ribosomal_zn-bd"/>
</dbReference>
<evidence type="ECO:0000256" key="3">
    <source>
        <dbReference type="ARBA" id="ARBA00023274"/>
    </source>
</evidence>
<keyword evidence="2 5" id="KW-0689">Ribosomal protein</keyword>
<proteinExistence type="inferred from homology"/>
<dbReference type="PROSITE" id="PS51257">
    <property type="entry name" value="PROKAR_LIPOPROTEIN"/>
    <property type="match status" value="1"/>
</dbReference>
<dbReference type="EMBL" id="NZEX01000106">
    <property type="protein sequence ID" value="MAH63675.1"/>
    <property type="molecule type" value="Genomic_DNA"/>
</dbReference>
<dbReference type="NCBIfam" id="TIGR01031">
    <property type="entry name" value="rpmF_bact"/>
    <property type="match status" value="1"/>
</dbReference>
<dbReference type="AlphaFoldDB" id="A0A2D6YKN9"/>
<dbReference type="GO" id="GO:0015934">
    <property type="term" value="C:large ribosomal subunit"/>
    <property type="evidence" value="ECO:0007669"/>
    <property type="project" value="InterPro"/>
</dbReference>
<dbReference type="InterPro" id="IPR044957">
    <property type="entry name" value="Ribosomal_bL32_bact"/>
</dbReference>
<evidence type="ECO:0000256" key="2">
    <source>
        <dbReference type="ARBA" id="ARBA00022980"/>
    </source>
</evidence>
<accession>A0A2D6YKN9</accession>
<evidence type="ECO:0000256" key="5">
    <source>
        <dbReference type="HAMAP-Rule" id="MF_00340"/>
    </source>
</evidence>
<dbReference type="Gene3D" id="1.20.5.640">
    <property type="entry name" value="Single helix bin"/>
    <property type="match status" value="1"/>
</dbReference>
<dbReference type="PANTHER" id="PTHR35534">
    <property type="entry name" value="50S RIBOSOMAL PROTEIN L32"/>
    <property type="match status" value="1"/>
</dbReference>
<evidence type="ECO:0000256" key="4">
    <source>
        <dbReference type="ARBA" id="ARBA00035178"/>
    </source>
</evidence>
<evidence type="ECO:0000256" key="1">
    <source>
        <dbReference type="ARBA" id="ARBA00008560"/>
    </source>
</evidence>
<name>A0A2D6YKN9_9DELT</name>
<dbReference type="Pfam" id="PF01783">
    <property type="entry name" value="Ribosomal_L32p"/>
    <property type="match status" value="1"/>
</dbReference>
<dbReference type="Proteomes" id="UP000226525">
    <property type="component" value="Unassembled WGS sequence"/>
</dbReference>
<comment type="similarity">
    <text evidence="1 5">Belongs to the bacterial ribosomal protein bL32 family.</text>
</comment>
<organism evidence="6 7">
    <name type="scientific">SAR324 cluster bacterium</name>
    <dbReference type="NCBI Taxonomy" id="2024889"/>
    <lineage>
        <taxon>Bacteria</taxon>
        <taxon>Deltaproteobacteria</taxon>
        <taxon>SAR324 cluster</taxon>
    </lineage>
</organism>
<dbReference type="InterPro" id="IPR002677">
    <property type="entry name" value="Ribosomal_bL32"/>
</dbReference>
<gene>
    <name evidence="5" type="primary">rpmF</name>
    <name evidence="6" type="ORF">CMN54_09570</name>
</gene>